<organism evidence="2 3">
    <name type="scientific">Tanacetum coccineum</name>
    <dbReference type="NCBI Taxonomy" id="301880"/>
    <lineage>
        <taxon>Eukaryota</taxon>
        <taxon>Viridiplantae</taxon>
        <taxon>Streptophyta</taxon>
        <taxon>Embryophyta</taxon>
        <taxon>Tracheophyta</taxon>
        <taxon>Spermatophyta</taxon>
        <taxon>Magnoliopsida</taxon>
        <taxon>eudicotyledons</taxon>
        <taxon>Gunneridae</taxon>
        <taxon>Pentapetalae</taxon>
        <taxon>asterids</taxon>
        <taxon>campanulids</taxon>
        <taxon>Asterales</taxon>
        <taxon>Asteraceae</taxon>
        <taxon>Asteroideae</taxon>
        <taxon>Anthemideae</taxon>
        <taxon>Anthemidinae</taxon>
        <taxon>Tanacetum</taxon>
    </lineage>
</organism>
<protein>
    <submittedName>
        <fullName evidence="2">Uncharacterized protein</fullName>
    </submittedName>
</protein>
<feature type="region of interest" description="Disordered" evidence="1">
    <location>
        <begin position="119"/>
        <end position="188"/>
    </location>
</feature>
<evidence type="ECO:0000256" key="1">
    <source>
        <dbReference type="SAM" id="MobiDB-lite"/>
    </source>
</evidence>
<evidence type="ECO:0000313" key="2">
    <source>
        <dbReference type="EMBL" id="GJU07660.1"/>
    </source>
</evidence>
<name>A0ABQ5J6L8_9ASTR</name>
<reference evidence="2" key="2">
    <citation type="submission" date="2022-01" db="EMBL/GenBank/DDBJ databases">
        <authorList>
            <person name="Yamashiro T."/>
            <person name="Shiraishi A."/>
            <person name="Satake H."/>
            <person name="Nakayama K."/>
        </authorList>
    </citation>
    <scope>NUCLEOTIDE SEQUENCE</scope>
</reference>
<sequence length="289" mass="31489">MSISYCDDPTGLSQLLVEETVVNQCMQNQFHLSSLVGDSGVMSMLKMCRHGTADLKNLRESSSSCGKRKRSTQHNQICSQTYPMTNARNVRARSLTGCADADVASFCAVYQTLNTEPRKSTCVPNAAMDDSTDSSSRQHKRSTQHNRSVSQTRGQGSGQNVRRRLLTDSSESNASHTINPTGEGSGSVQNQVAAMNSDSHDDSATVACDSIILCSFNIAYKYLKHPIKLLYSVELTIVPSLIFVSLVPGSIGINVSLQSIILASFRILLAYADCFIEMSPLVCVTYIPR</sequence>
<comment type="caution">
    <text evidence="2">The sequence shown here is derived from an EMBL/GenBank/DDBJ whole genome shotgun (WGS) entry which is preliminary data.</text>
</comment>
<reference evidence="2" key="1">
    <citation type="journal article" date="2022" name="Int. J. Mol. Sci.">
        <title>Draft Genome of Tanacetum Coccineum: Genomic Comparison of Closely Related Tanacetum-Family Plants.</title>
        <authorList>
            <person name="Yamashiro T."/>
            <person name="Shiraishi A."/>
            <person name="Nakayama K."/>
            <person name="Satake H."/>
        </authorList>
    </citation>
    <scope>NUCLEOTIDE SEQUENCE</scope>
</reference>
<evidence type="ECO:0000313" key="3">
    <source>
        <dbReference type="Proteomes" id="UP001151760"/>
    </source>
</evidence>
<dbReference type="EMBL" id="BQNB010021561">
    <property type="protein sequence ID" value="GJU07660.1"/>
    <property type="molecule type" value="Genomic_DNA"/>
</dbReference>
<accession>A0ABQ5J6L8</accession>
<gene>
    <name evidence="2" type="ORF">Tco_1124090</name>
</gene>
<keyword evidence="3" id="KW-1185">Reference proteome</keyword>
<feature type="compositionally biased region" description="Polar residues" evidence="1">
    <location>
        <begin position="167"/>
        <end position="188"/>
    </location>
</feature>
<dbReference type="Proteomes" id="UP001151760">
    <property type="component" value="Unassembled WGS sequence"/>
</dbReference>
<feature type="compositionally biased region" description="Polar residues" evidence="1">
    <location>
        <begin position="145"/>
        <end position="160"/>
    </location>
</feature>
<proteinExistence type="predicted"/>